<dbReference type="OrthoDB" id="9811975at2"/>
<keyword evidence="3" id="KW-0813">Transport</keyword>
<feature type="transmembrane region" description="Helical" evidence="8">
    <location>
        <begin position="145"/>
        <end position="171"/>
    </location>
</feature>
<evidence type="ECO:0000313" key="9">
    <source>
        <dbReference type="EMBL" id="TGY94269.1"/>
    </source>
</evidence>
<dbReference type="PANTHER" id="PTHR30472">
    <property type="entry name" value="FERRIC ENTEROBACTIN TRANSPORT SYSTEM PERMEASE PROTEIN"/>
    <property type="match status" value="1"/>
</dbReference>
<dbReference type="EMBL" id="SRXV01000001">
    <property type="protein sequence ID" value="TGY94269.1"/>
    <property type="molecule type" value="Genomic_DNA"/>
</dbReference>
<feature type="transmembrane region" description="Helical" evidence="8">
    <location>
        <begin position="280"/>
        <end position="298"/>
    </location>
</feature>
<dbReference type="GO" id="GO:0022857">
    <property type="term" value="F:transmembrane transporter activity"/>
    <property type="evidence" value="ECO:0007669"/>
    <property type="project" value="InterPro"/>
</dbReference>
<feature type="transmembrane region" description="Helical" evidence="8">
    <location>
        <begin position="118"/>
        <end position="138"/>
    </location>
</feature>
<dbReference type="InterPro" id="IPR000522">
    <property type="entry name" value="ABC_transptr_permease_BtuC"/>
</dbReference>
<dbReference type="PANTHER" id="PTHR30472:SF25">
    <property type="entry name" value="ABC TRANSPORTER PERMEASE PROTEIN MJ0876-RELATED"/>
    <property type="match status" value="1"/>
</dbReference>
<dbReference type="InterPro" id="IPR037294">
    <property type="entry name" value="ABC_BtuC-like"/>
</dbReference>
<dbReference type="RefSeq" id="WP_135943465.1">
    <property type="nucleotide sequence ID" value="NZ_BMEI01000001.1"/>
</dbReference>
<dbReference type="AlphaFoldDB" id="A0A4V3RZH2"/>
<keyword evidence="10" id="KW-1185">Reference proteome</keyword>
<evidence type="ECO:0000256" key="1">
    <source>
        <dbReference type="ARBA" id="ARBA00004651"/>
    </source>
</evidence>
<keyword evidence="6 8" id="KW-1133">Transmembrane helix</keyword>
<keyword evidence="4" id="KW-1003">Cell membrane</keyword>
<evidence type="ECO:0000256" key="2">
    <source>
        <dbReference type="ARBA" id="ARBA00007935"/>
    </source>
</evidence>
<evidence type="ECO:0000256" key="8">
    <source>
        <dbReference type="SAM" id="Phobius"/>
    </source>
</evidence>
<keyword evidence="7 8" id="KW-0472">Membrane</keyword>
<feature type="transmembrane region" description="Helical" evidence="8">
    <location>
        <begin position="238"/>
        <end position="268"/>
    </location>
</feature>
<evidence type="ECO:0000256" key="5">
    <source>
        <dbReference type="ARBA" id="ARBA00022692"/>
    </source>
</evidence>
<dbReference type="CDD" id="cd06550">
    <property type="entry name" value="TM_ABC_iron-siderophores_like"/>
    <property type="match status" value="1"/>
</dbReference>
<evidence type="ECO:0000256" key="3">
    <source>
        <dbReference type="ARBA" id="ARBA00022448"/>
    </source>
</evidence>
<comment type="similarity">
    <text evidence="2">Belongs to the binding-protein-dependent transport system permease family. FecCD subfamily.</text>
</comment>
<feature type="transmembrane region" description="Helical" evidence="8">
    <location>
        <begin position="310"/>
        <end position="327"/>
    </location>
</feature>
<gene>
    <name evidence="9" type="ORF">E5162_03065</name>
</gene>
<evidence type="ECO:0000256" key="7">
    <source>
        <dbReference type="ARBA" id="ARBA00023136"/>
    </source>
</evidence>
<dbReference type="SUPFAM" id="SSF81345">
    <property type="entry name" value="ABC transporter involved in vitamin B12 uptake, BtuC"/>
    <property type="match status" value="1"/>
</dbReference>
<feature type="transmembrane region" description="Helical" evidence="8">
    <location>
        <begin position="61"/>
        <end position="80"/>
    </location>
</feature>
<dbReference type="Gene3D" id="1.10.3470.10">
    <property type="entry name" value="ABC transporter involved in vitamin B12 uptake, BtuC"/>
    <property type="match status" value="1"/>
</dbReference>
<organism evidence="9 10">
    <name type="scientific">Marinicauda pacifica</name>
    <dbReference type="NCBI Taxonomy" id="1133559"/>
    <lineage>
        <taxon>Bacteria</taxon>
        <taxon>Pseudomonadati</taxon>
        <taxon>Pseudomonadota</taxon>
        <taxon>Alphaproteobacteria</taxon>
        <taxon>Maricaulales</taxon>
        <taxon>Maricaulaceae</taxon>
        <taxon>Marinicauda</taxon>
    </lineage>
</organism>
<evidence type="ECO:0000313" key="10">
    <source>
        <dbReference type="Proteomes" id="UP000305451"/>
    </source>
</evidence>
<sequence>MSADGLPRRVVLTGLLVLSLAAIAVSCLAGSAPLSLGETLTGFFASGEDPVAIIVREIRLPRVLTAFLVGAALGASGALLQGLLRNPLADPGVLGVSASAALGAVIAIYFNLALISAFVVPVFAVGFAGLAIIVLYLAGAARLSAVQLILVGVGLSSFAGALTALAMNLSANPFSLSDMVTWLLGSVANRSYADIAFAAPFWIAGAGLAVFALPGLRALALGEDTAVTLGADLGRTRLLVIASSALLTGAAVAVAGTIGFVGIVAPHLVRPLVRHDPADLVAPSALLAGLLLVLADTGLRVMPFAQELKLGVAAALVGAPVFIWIAARSRSIGR</sequence>
<protein>
    <submittedName>
        <fullName evidence="9">Iron ABC transporter permease</fullName>
    </submittedName>
</protein>
<accession>A0A4V3RZH2</accession>
<evidence type="ECO:0000256" key="4">
    <source>
        <dbReference type="ARBA" id="ARBA00022475"/>
    </source>
</evidence>
<feature type="transmembrane region" description="Helical" evidence="8">
    <location>
        <begin position="92"/>
        <end position="112"/>
    </location>
</feature>
<dbReference type="Proteomes" id="UP000305451">
    <property type="component" value="Unassembled WGS sequence"/>
</dbReference>
<comment type="subcellular location">
    <subcellularLocation>
        <location evidence="1">Cell membrane</location>
        <topology evidence="1">Multi-pass membrane protein</topology>
    </subcellularLocation>
</comment>
<proteinExistence type="inferred from homology"/>
<feature type="transmembrane region" description="Helical" evidence="8">
    <location>
        <begin position="191"/>
        <end position="213"/>
    </location>
</feature>
<evidence type="ECO:0000256" key="6">
    <source>
        <dbReference type="ARBA" id="ARBA00022989"/>
    </source>
</evidence>
<name>A0A4V3RZH2_9PROT</name>
<reference evidence="9 10" key="1">
    <citation type="journal article" date="2013" name="Int. J. Syst. Evol. Microbiol.">
        <title>Marinicauda pacifica gen. nov., sp. nov., a prosthecate alphaproteobacterium of the family Hyphomonadaceae isolated from deep seawater.</title>
        <authorList>
            <person name="Zhang X.Y."/>
            <person name="Li G.W."/>
            <person name="Wang C.S."/>
            <person name="Zhang Y.J."/>
            <person name="Xu X.W."/>
            <person name="Li H."/>
            <person name="Liu A."/>
            <person name="Liu C."/>
            <person name="Xie B.B."/>
            <person name="Qin Q.L."/>
            <person name="Xu Z."/>
            <person name="Chen X.L."/>
            <person name="Zhou B.C."/>
            <person name="Zhang Y.Z."/>
        </authorList>
    </citation>
    <scope>NUCLEOTIDE SEQUENCE [LARGE SCALE GENOMIC DNA]</scope>
    <source>
        <strain evidence="9 10">P-1 km-3</strain>
    </source>
</reference>
<dbReference type="Pfam" id="PF01032">
    <property type="entry name" value="FecCD"/>
    <property type="match status" value="1"/>
</dbReference>
<keyword evidence="5 8" id="KW-0812">Transmembrane</keyword>
<comment type="caution">
    <text evidence="9">The sequence shown here is derived from an EMBL/GenBank/DDBJ whole genome shotgun (WGS) entry which is preliminary data.</text>
</comment>
<dbReference type="GO" id="GO:0005886">
    <property type="term" value="C:plasma membrane"/>
    <property type="evidence" value="ECO:0007669"/>
    <property type="project" value="UniProtKB-SubCell"/>
</dbReference>